<keyword evidence="8" id="KW-0472">Membrane</keyword>
<dbReference type="FunFam" id="3.40.50.300:FF:000127">
    <property type="entry name" value="Ribose import ATP-binding protein RbsA"/>
    <property type="match status" value="1"/>
</dbReference>
<dbReference type="Pfam" id="PF00005">
    <property type="entry name" value="ABC_tran"/>
    <property type="match status" value="2"/>
</dbReference>
<dbReference type="InterPro" id="IPR003593">
    <property type="entry name" value="AAA+_ATPase"/>
</dbReference>
<evidence type="ECO:0000256" key="6">
    <source>
        <dbReference type="ARBA" id="ARBA00022840"/>
    </source>
</evidence>
<dbReference type="GO" id="GO:0005886">
    <property type="term" value="C:plasma membrane"/>
    <property type="evidence" value="ECO:0007669"/>
    <property type="project" value="UniProtKB-SubCell"/>
</dbReference>
<evidence type="ECO:0000313" key="11">
    <source>
        <dbReference type="Proteomes" id="UP000037392"/>
    </source>
</evidence>
<dbReference type="PROSITE" id="PS50893">
    <property type="entry name" value="ABC_TRANSPORTER_2"/>
    <property type="match status" value="2"/>
</dbReference>
<feature type="domain" description="ABC transporter" evidence="9">
    <location>
        <begin position="257"/>
        <end position="500"/>
    </location>
</feature>
<dbReference type="EMBL" id="ADLK01000032">
    <property type="protein sequence ID" value="KMW16163.1"/>
    <property type="molecule type" value="Genomic_DNA"/>
</dbReference>
<dbReference type="CDD" id="cd03215">
    <property type="entry name" value="ABC_Carb_Monos_II"/>
    <property type="match status" value="1"/>
</dbReference>
<dbReference type="GeneID" id="93163951"/>
<dbReference type="GO" id="GO:0005524">
    <property type="term" value="F:ATP binding"/>
    <property type="evidence" value="ECO:0007669"/>
    <property type="project" value="UniProtKB-KW"/>
</dbReference>
<keyword evidence="2" id="KW-0813">Transport</keyword>
<dbReference type="CDD" id="cd03216">
    <property type="entry name" value="ABC_Carb_Monos_I"/>
    <property type="match status" value="1"/>
</dbReference>
<keyword evidence="6" id="KW-0067">ATP-binding</keyword>
<dbReference type="PANTHER" id="PTHR43790:SF4">
    <property type="entry name" value="GUANOSINE IMPORT ATP-BINDING PROTEIN NUPO"/>
    <property type="match status" value="1"/>
</dbReference>
<proteinExistence type="predicted"/>
<dbReference type="InterPro" id="IPR027417">
    <property type="entry name" value="P-loop_NTPase"/>
</dbReference>
<accession>A0A0J9BTR7</accession>
<dbReference type="OrthoDB" id="9771863at2"/>
<evidence type="ECO:0000256" key="7">
    <source>
        <dbReference type="ARBA" id="ARBA00022967"/>
    </source>
</evidence>
<dbReference type="Proteomes" id="UP000037392">
    <property type="component" value="Unassembled WGS sequence"/>
</dbReference>
<dbReference type="SUPFAM" id="SSF52540">
    <property type="entry name" value="P-loop containing nucleoside triphosphate hydrolases"/>
    <property type="match status" value="2"/>
</dbReference>
<evidence type="ECO:0000256" key="2">
    <source>
        <dbReference type="ARBA" id="ARBA00022448"/>
    </source>
</evidence>
<evidence type="ECO:0000256" key="8">
    <source>
        <dbReference type="ARBA" id="ARBA00023136"/>
    </source>
</evidence>
<reference evidence="10 11" key="1">
    <citation type="submission" date="2011-04" db="EMBL/GenBank/DDBJ databases">
        <title>The Genome Sequence of Clostridium citroniae WAL-19142.</title>
        <authorList>
            <consortium name="The Broad Institute Genome Sequencing Platform"/>
            <person name="Earl A."/>
            <person name="Ward D."/>
            <person name="Feldgarden M."/>
            <person name="Gevers D."/>
            <person name="Warren Y.A."/>
            <person name="Tyrrell K.L."/>
            <person name="Citron D.M."/>
            <person name="Goldstein E.J."/>
            <person name="Daigneault M."/>
            <person name="Allen-Vercoe E."/>
            <person name="Young S.K."/>
            <person name="Zeng Q."/>
            <person name="Gargeya S."/>
            <person name="Fitzgerald M."/>
            <person name="Haas B."/>
            <person name="Abouelleil A."/>
            <person name="Alvarado L."/>
            <person name="Arachchi H.M."/>
            <person name="Berlin A."/>
            <person name="Brown A."/>
            <person name="Chapman S.B."/>
            <person name="Chen Z."/>
            <person name="Dunbar C."/>
            <person name="Freedman E."/>
            <person name="Gearin G."/>
            <person name="Gellesch M."/>
            <person name="Goldberg J."/>
            <person name="Griggs A."/>
            <person name="Gujja S."/>
            <person name="Heilman E.R."/>
            <person name="Heiman D."/>
            <person name="Howarth C."/>
            <person name="Larson L."/>
            <person name="Lui A."/>
            <person name="MacDonald P.J."/>
            <person name="Mehta T."/>
            <person name="Montmayeur A."/>
            <person name="Murphy C."/>
            <person name="Neiman D."/>
            <person name="Pearson M."/>
            <person name="Priest M."/>
            <person name="Roberts A."/>
            <person name="Saif S."/>
            <person name="Shea T."/>
            <person name="Shenoy N."/>
            <person name="Sisk P."/>
            <person name="Stolte C."/>
            <person name="Sykes S."/>
            <person name="White J."/>
            <person name="Yandava C."/>
            <person name="Wortman J."/>
            <person name="Nusbaum C."/>
            <person name="Birren B."/>
        </authorList>
    </citation>
    <scope>NUCLEOTIDE SEQUENCE [LARGE SCALE GENOMIC DNA]</scope>
    <source>
        <strain evidence="10 11">WAL-19142</strain>
    </source>
</reference>
<dbReference type="SMART" id="SM00382">
    <property type="entry name" value="AAA"/>
    <property type="match status" value="2"/>
</dbReference>
<dbReference type="GO" id="GO:0016887">
    <property type="term" value="F:ATP hydrolysis activity"/>
    <property type="evidence" value="ECO:0007669"/>
    <property type="project" value="InterPro"/>
</dbReference>
<evidence type="ECO:0000256" key="4">
    <source>
        <dbReference type="ARBA" id="ARBA00022737"/>
    </source>
</evidence>
<dbReference type="PANTHER" id="PTHR43790">
    <property type="entry name" value="CARBOHYDRATE TRANSPORT ATP-BINDING PROTEIN MG119-RELATED"/>
    <property type="match status" value="1"/>
</dbReference>
<dbReference type="InterPro" id="IPR017871">
    <property type="entry name" value="ABC_transporter-like_CS"/>
</dbReference>
<keyword evidence="4" id="KW-0677">Repeat</keyword>
<keyword evidence="3" id="KW-1003">Cell membrane</keyword>
<evidence type="ECO:0000259" key="9">
    <source>
        <dbReference type="PROSITE" id="PS50893"/>
    </source>
</evidence>
<evidence type="ECO:0000313" key="10">
    <source>
        <dbReference type="EMBL" id="KMW16163.1"/>
    </source>
</evidence>
<protein>
    <recommendedName>
        <fullName evidence="9">ABC transporter domain-containing protein</fullName>
    </recommendedName>
</protein>
<sequence length="509" mass="56899">MELIRMEKITKIYPGTTALSAVDFTLHEQEIVSLLGENGAGKTTLMKILYGMTPQSSGEIFYRGEPIRFRKPVDAIEKGICMVHQHFMLVPAFTVTENIIAGSEPSKNKFLDMKKARQQVKDLISQFHFNIDPDVKVEKLSVGEQQRVEILKVLYRKADVIILDEPTAVLTPSEVDDLFVILKRLRDEGKSIIIITHKLKETKALADRVVVLRDGRLVVDDVNPADVTTKQLSEMMVGREVNLQKRRPAEHIGKVCVHLEHLTVKEDGQEKVKDVSFDIRHGEILGIAGIEGNGQSQLIEALTGLREPESMKMTLNGKEVTGNCRDFLQDGIGHIPEDRLSMGLVKEMSIMDNMILGYHRESDFCRKSGLLEKKSIFRYAQKLKDKFQVKAPNVEAAVSSLSGGNQQKIIIARAFSRDPKAIIIAHPTRGVDIGAMEYIHSQLIELRDQGAAILLISADLDEVRTLSDRLLVIYEGEIVSESMPGELDEVEMGLLMTGGHTMVEKEVQA</sequence>
<dbReference type="InterPro" id="IPR003439">
    <property type="entry name" value="ABC_transporter-like_ATP-bd"/>
</dbReference>
<dbReference type="RefSeq" id="WP_048930781.1">
    <property type="nucleotide sequence ID" value="NZ_KQ235882.1"/>
</dbReference>
<organism evidence="10 11">
    <name type="scientific">[Clostridium] citroniae WAL-19142</name>
    <dbReference type="NCBI Taxonomy" id="742734"/>
    <lineage>
        <taxon>Bacteria</taxon>
        <taxon>Bacillati</taxon>
        <taxon>Bacillota</taxon>
        <taxon>Clostridia</taxon>
        <taxon>Lachnospirales</taxon>
        <taxon>Lachnospiraceae</taxon>
        <taxon>Enterocloster</taxon>
    </lineage>
</organism>
<evidence type="ECO:0000256" key="3">
    <source>
        <dbReference type="ARBA" id="ARBA00022475"/>
    </source>
</evidence>
<feature type="domain" description="ABC transporter" evidence="9">
    <location>
        <begin position="4"/>
        <end position="239"/>
    </location>
</feature>
<comment type="subcellular location">
    <subcellularLocation>
        <location evidence="1">Cell membrane</location>
        <topology evidence="1">Peripheral membrane protein</topology>
    </subcellularLocation>
</comment>
<evidence type="ECO:0000256" key="5">
    <source>
        <dbReference type="ARBA" id="ARBA00022741"/>
    </source>
</evidence>
<evidence type="ECO:0000256" key="1">
    <source>
        <dbReference type="ARBA" id="ARBA00004202"/>
    </source>
</evidence>
<keyword evidence="7" id="KW-1278">Translocase</keyword>
<dbReference type="PATRIC" id="fig|742734.4.peg.4931"/>
<name>A0A0J9BTR7_9FIRM</name>
<dbReference type="InterPro" id="IPR050107">
    <property type="entry name" value="ABC_carbohydrate_import_ATPase"/>
</dbReference>
<dbReference type="AlphaFoldDB" id="A0A0J9BTR7"/>
<comment type="caution">
    <text evidence="10">The sequence shown here is derived from an EMBL/GenBank/DDBJ whole genome shotgun (WGS) entry which is preliminary data.</text>
</comment>
<gene>
    <name evidence="10" type="ORF">HMPREF9470_04601</name>
</gene>
<dbReference type="PROSITE" id="PS00211">
    <property type="entry name" value="ABC_TRANSPORTER_1"/>
    <property type="match status" value="2"/>
</dbReference>
<dbReference type="Gene3D" id="3.40.50.300">
    <property type="entry name" value="P-loop containing nucleotide triphosphate hydrolases"/>
    <property type="match status" value="2"/>
</dbReference>
<keyword evidence="5" id="KW-0547">Nucleotide-binding</keyword>